<feature type="transmembrane region" description="Helical" evidence="7">
    <location>
        <begin position="373"/>
        <end position="397"/>
    </location>
</feature>
<evidence type="ECO:0000256" key="5">
    <source>
        <dbReference type="ARBA" id="ARBA00023136"/>
    </source>
</evidence>
<dbReference type="Pfam" id="PF12704">
    <property type="entry name" value="MacB_PCD"/>
    <property type="match status" value="1"/>
</dbReference>
<reference evidence="10 11" key="1">
    <citation type="journal article" date="2016" name="Nat. Commun.">
        <title>Thousands of microbial genomes shed light on interconnected biogeochemical processes in an aquifer system.</title>
        <authorList>
            <person name="Anantharaman K."/>
            <person name="Brown C.T."/>
            <person name="Hug L.A."/>
            <person name="Sharon I."/>
            <person name="Castelle C.J."/>
            <person name="Probst A.J."/>
            <person name="Thomas B.C."/>
            <person name="Singh A."/>
            <person name="Wilkins M.J."/>
            <person name="Karaoz U."/>
            <person name="Brodie E.L."/>
            <person name="Williams K.H."/>
            <person name="Hubbard S.S."/>
            <person name="Banfield J.F."/>
        </authorList>
    </citation>
    <scope>NUCLEOTIDE SEQUENCE [LARGE SCALE GENOMIC DNA]</scope>
</reference>
<evidence type="ECO:0000256" key="4">
    <source>
        <dbReference type="ARBA" id="ARBA00022989"/>
    </source>
</evidence>
<dbReference type="InterPro" id="IPR003838">
    <property type="entry name" value="ABC3_permease_C"/>
</dbReference>
<dbReference type="GO" id="GO:0022857">
    <property type="term" value="F:transmembrane transporter activity"/>
    <property type="evidence" value="ECO:0007669"/>
    <property type="project" value="TreeGrafter"/>
</dbReference>
<evidence type="ECO:0000313" key="11">
    <source>
        <dbReference type="Proteomes" id="UP000176241"/>
    </source>
</evidence>
<dbReference type="EMBL" id="MHIC01000036">
    <property type="protein sequence ID" value="OGY44059.1"/>
    <property type="molecule type" value="Genomic_DNA"/>
</dbReference>
<comment type="similarity">
    <text evidence="6">Belongs to the ABC-4 integral membrane protein family.</text>
</comment>
<keyword evidence="5 7" id="KW-0472">Membrane</keyword>
<evidence type="ECO:0000256" key="3">
    <source>
        <dbReference type="ARBA" id="ARBA00022692"/>
    </source>
</evidence>
<evidence type="ECO:0008006" key="12">
    <source>
        <dbReference type="Google" id="ProtNLM"/>
    </source>
</evidence>
<evidence type="ECO:0000313" key="10">
    <source>
        <dbReference type="EMBL" id="OGY44059.1"/>
    </source>
</evidence>
<comment type="caution">
    <text evidence="10">The sequence shown here is derived from an EMBL/GenBank/DDBJ whole genome shotgun (WGS) entry which is preliminary data.</text>
</comment>
<proteinExistence type="inferred from homology"/>
<evidence type="ECO:0000256" key="7">
    <source>
        <dbReference type="SAM" id="Phobius"/>
    </source>
</evidence>
<gene>
    <name evidence="10" type="ORF">A2731_03865</name>
</gene>
<dbReference type="PANTHER" id="PTHR30572">
    <property type="entry name" value="MEMBRANE COMPONENT OF TRANSPORTER-RELATED"/>
    <property type="match status" value="1"/>
</dbReference>
<sequence length="415" mass="45531">MFFSTLKIALVALRRNKVRTALTVLGIVIGISAVITVMSAGQGIKGFIVQQVETFGTDIIEVEIKVPSTSHTSTENAMGQATGIEITTLKLEDDEAIRKLPNIKNSYAGVMGQQLVSAEGENKQIVLFGVSASFNEIDKTKLAAGRFFTDEEDKSLANVAVIGPKVKEKIFGDNDFLDQWIKVGHQKFKVIGLMESRGASFGFDMDEMIFVPVRTLQKKIMGIDHLTFIMAQVYDTNIMDQTAAEMTDLMRQQHNITDPDKDDFAVMSMTEALEMLDAVFWAITLLLMAVAGISLVVGGVGIMNIMYVSVLERTYEVGLRKAMGAKRINILLQFLWEAIIITFLGAVFGVIFGIVLSWLIAIVANAQGFPWRFVILPSSLLLASSVAGLIGLLFGVFPARTAANMDPVEALRYNR</sequence>
<comment type="subcellular location">
    <subcellularLocation>
        <location evidence="1">Cell membrane</location>
        <topology evidence="1">Multi-pass membrane protein</topology>
    </subcellularLocation>
</comment>
<dbReference type="AlphaFoldDB" id="A0A1G1XVG3"/>
<feature type="domain" description="MacB-like periplasmic core" evidence="9">
    <location>
        <begin position="20"/>
        <end position="248"/>
    </location>
</feature>
<dbReference type="GO" id="GO:0005886">
    <property type="term" value="C:plasma membrane"/>
    <property type="evidence" value="ECO:0007669"/>
    <property type="project" value="UniProtKB-SubCell"/>
</dbReference>
<feature type="transmembrane region" description="Helical" evidence="7">
    <location>
        <begin position="21"/>
        <end position="41"/>
    </location>
</feature>
<dbReference type="InterPro" id="IPR025857">
    <property type="entry name" value="MacB_PCD"/>
</dbReference>
<evidence type="ECO:0000259" key="8">
    <source>
        <dbReference type="Pfam" id="PF02687"/>
    </source>
</evidence>
<dbReference type="InterPro" id="IPR050250">
    <property type="entry name" value="Macrolide_Exporter_MacB"/>
</dbReference>
<evidence type="ECO:0000259" key="9">
    <source>
        <dbReference type="Pfam" id="PF12704"/>
    </source>
</evidence>
<dbReference type="PANTHER" id="PTHR30572:SF4">
    <property type="entry name" value="ABC TRANSPORTER PERMEASE YTRF"/>
    <property type="match status" value="1"/>
</dbReference>
<name>A0A1G1XVG3_9BACT</name>
<feature type="transmembrane region" description="Helical" evidence="7">
    <location>
        <begin position="328"/>
        <end position="361"/>
    </location>
</feature>
<keyword evidence="4 7" id="KW-1133">Transmembrane helix</keyword>
<feature type="domain" description="ABC3 transporter permease C-terminal" evidence="8">
    <location>
        <begin position="289"/>
        <end position="407"/>
    </location>
</feature>
<evidence type="ECO:0000256" key="6">
    <source>
        <dbReference type="ARBA" id="ARBA00038076"/>
    </source>
</evidence>
<dbReference type="Proteomes" id="UP000176241">
    <property type="component" value="Unassembled WGS sequence"/>
</dbReference>
<keyword evidence="3 7" id="KW-0812">Transmembrane</keyword>
<keyword evidence="2" id="KW-1003">Cell membrane</keyword>
<protein>
    <recommendedName>
        <fullName evidence="12">Multidrug ABC transporter substrate-binding protein</fullName>
    </recommendedName>
</protein>
<dbReference type="STRING" id="1797533.A2731_03865"/>
<evidence type="ECO:0000256" key="2">
    <source>
        <dbReference type="ARBA" id="ARBA00022475"/>
    </source>
</evidence>
<evidence type="ECO:0000256" key="1">
    <source>
        <dbReference type="ARBA" id="ARBA00004651"/>
    </source>
</evidence>
<feature type="transmembrane region" description="Helical" evidence="7">
    <location>
        <begin position="278"/>
        <end position="307"/>
    </location>
</feature>
<dbReference type="Pfam" id="PF02687">
    <property type="entry name" value="FtsX"/>
    <property type="match status" value="1"/>
</dbReference>
<accession>A0A1G1XVG3</accession>
<organism evidence="10 11">
    <name type="scientific">Candidatus Buchananbacteria bacterium RIFCSPHIGHO2_01_FULL_39_8</name>
    <dbReference type="NCBI Taxonomy" id="1797533"/>
    <lineage>
        <taxon>Bacteria</taxon>
        <taxon>Candidatus Buchananiibacteriota</taxon>
    </lineage>
</organism>